<dbReference type="Pfam" id="PF12738">
    <property type="entry name" value="PTCB-BRCT"/>
    <property type="match status" value="2"/>
</dbReference>
<dbReference type="InterPro" id="IPR036420">
    <property type="entry name" value="BRCT_dom_sf"/>
</dbReference>
<organism evidence="4 5">
    <name type="scientific">Malassezia obtusa</name>
    <dbReference type="NCBI Taxonomy" id="76774"/>
    <lineage>
        <taxon>Eukaryota</taxon>
        <taxon>Fungi</taxon>
        <taxon>Dikarya</taxon>
        <taxon>Basidiomycota</taxon>
        <taxon>Ustilaginomycotina</taxon>
        <taxon>Malasseziomycetes</taxon>
        <taxon>Malasseziales</taxon>
        <taxon>Malasseziaceae</taxon>
        <taxon>Malassezia</taxon>
    </lineage>
</organism>
<gene>
    <name evidence="4" type="primary">DPB11</name>
    <name evidence="4" type="ORF">MOBT1_002796</name>
</gene>
<dbReference type="GO" id="GO:0006270">
    <property type="term" value="P:DNA replication initiation"/>
    <property type="evidence" value="ECO:0007669"/>
    <property type="project" value="TreeGrafter"/>
</dbReference>
<dbReference type="GO" id="GO:0016301">
    <property type="term" value="F:kinase activity"/>
    <property type="evidence" value="ECO:0007669"/>
    <property type="project" value="UniProtKB-KW"/>
</dbReference>
<dbReference type="InterPro" id="IPR001357">
    <property type="entry name" value="BRCT_dom"/>
</dbReference>
<dbReference type="GO" id="GO:0007095">
    <property type="term" value="P:mitotic G2 DNA damage checkpoint signaling"/>
    <property type="evidence" value="ECO:0007669"/>
    <property type="project" value="TreeGrafter"/>
</dbReference>
<feature type="region of interest" description="Disordered" evidence="2">
    <location>
        <begin position="277"/>
        <end position="304"/>
    </location>
</feature>
<dbReference type="Proteomes" id="UP001214603">
    <property type="component" value="Chromosome 7"/>
</dbReference>
<dbReference type="PANTHER" id="PTHR13561">
    <property type="entry name" value="DNA REPLICATION REGULATOR DPB11-RELATED"/>
    <property type="match status" value="1"/>
</dbReference>
<keyword evidence="5" id="KW-1185">Reference proteome</keyword>
<feature type="region of interest" description="Disordered" evidence="2">
    <location>
        <begin position="1"/>
        <end position="42"/>
    </location>
</feature>
<dbReference type="GO" id="GO:0033314">
    <property type="term" value="P:mitotic DNA replication checkpoint signaling"/>
    <property type="evidence" value="ECO:0007669"/>
    <property type="project" value="TreeGrafter"/>
</dbReference>
<evidence type="ECO:0000313" key="5">
    <source>
        <dbReference type="Proteomes" id="UP001214603"/>
    </source>
</evidence>
<proteinExistence type="predicted"/>
<dbReference type="AlphaFoldDB" id="A0AAF0E6Y0"/>
<feature type="region of interest" description="Disordered" evidence="2">
    <location>
        <begin position="530"/>
        <end position="606"/>
    </location>
</feature>
<reference evidence="4" key="1">
    <citation type="submission" date="2023-03" db="EMBL/GenBank/DDBJ databases">
        <title>Mating type loci evolution in Malassezia.</title>
        <authorList>
            <person name="Coelho M.A."/>
        </authorList>
    </citation>
    <scope>NUCLEOTIDE SEQUENCE</scope>
    <source>
        <strain evidence="4">CBS 7876</strain>
    </source>
</reference>
<evidence type="ECO:0000256" key="2">
    <source>
        <dbReference type="SAM" id="MobiDB-lite"/>
    </source>
</evidence>
<feature type="compositionally biased region" description="Basic and acidic residues" evidence="2">
    <location>
        <begin position="596"/>
        <end position="606"/>
    </location>
</feature>
<dbReference type="Gene3D" id="3.40.50.10190">
    <property type="entry name" value="BRCT domain"/>
    <property type="match status" value="4"/>
</dbReference>
<dbReference type="SMART" id="SM00292">
    <property type="entry name" value="BRCT"/>
    <property type="match status" value="3"/>
</dbReference>
<dbReference type="SUPFAM" id="SSF52113">
    <property type="entry name" value="BRCT domain"/>
    <property type="match status" value="3"/>
</dbReference>
<dbReference type="PANTHER" id="PTHR13561:SF20">
    <property type="entry name" value="DNA TOPOISOMERASE 2-BINDING PROTEIN 1"/>
    <property type="match status" value="1"/>
</dbReference>
<evidence type="ECO:0000313" key="4">
    <source>
        <dbReference type="EMBL" id="WFD04093.1"/>
    </source>
</evidence>
<feature type="domain" description="BRCT" evidence="3">
    <location>
        <begin position="66"/>
        <end position="140"/>
    </location>
</feature>
<keyword evidence="4" id="KW-0418">Kinase</keyword>
<name>A0AAF0E6Y0_9BASI</name>
<accession>A0AAF0E6Y0</accession>
<dbReference type="CDD" id="cd00027">
    <property type="entry name" value="BRCT"/>
    <property type="match status" value="2"/>
</dbReference>
<feature type="compositionally biased region" description="Low complexity" evidence="2">
    <location>
        <begin position="25"/>
        <end position="36"/>
    </location>
</feature>
<sequence length="629" mass="67753">MSTNRLQRTHRSTKIPNARLRPVPRAADGVAEQARAAAEDDAHFRRTRQHGTDAGAHAAHDFAAAPRPLHGTVLSFTGIPDKRELVDIAEQLGGRVHRNLTSEVTHLVARQPGSEKYRCAVRFHMHVVRPEFLYDVREAWLAGEDAVDTARLTDAHRLGALEGLHLALSGVDDATRARLAHRIAEHGGTLAPRLTLDGSLTHLVCGPDDGRVRKSFARVVEQQALARHYPPEALPPPVRAAAAIKLVHAAWVDESCDAHALLPEDAYDARAPLAPRETRTLPAPPASARASAPPTSAPPPARDVSRLVSRVHSEAPGTPPPPPGTHRDAARTHTLLLSRTERFARETPGLFAHRTFSIDLHDDARTRRVASVVRSQGGILADAARATYLVRPLCAAAHAEHAAPLAAQHVVTHHWIELCLYYDTLVDPHAHLACEPTAAPMPVPLADTLRISFSGVDRDGPEYHHALAALAAIGAHVEDAFSRARTTHLVCIGDARHALKAQRAREWGIPVVDWAFLHDILRTGALPRAAAPRADAPGPLPREPAAPQRAAPAAAPAQRAAEPSARAAAEAPEALEVPDAPDAPDAEAPWDAPAEDTPHVLYDDPAARKERSRLLALVDGHAPKRARRA</sequence>
<feature type="compositionally biased region" description="Low complexity" evidence="2">
    <location>
        <begin position="545"/>
        <end position="580"/>
    </location>
</feature>
<evidence type="ECO:0000259" key="3">
    <source>
        <dbReference type="SMART" id="SM00292"/>
    </source>
</evidence>
<keyword evidence="4" id="KW-0808">Transferase</keyword>
<dbReference type="EMBL" id="CP119940">
    <property type="protein sequence ID" value="WFD04093.1"/>
    <property type="molecule type" value="Genomic_DNA"/>
</dbReference>
<feature type="domain" description="BRCT" evidence="3">
    <location>
        <begin position="158"/>
        <end position="259"/>
    </location>
</feature>
<feature type="domain" description="BRCT" evidence="3">
    <location>
        <begin position="443"/>
        <end position="524"/>
    </location>
</feature>
<protein>
    <submittedName>
        <fullName evidence="4">Protein kinase activating protein dpb11</fullName>
    </submittedName>
</protein>
<keyword evidence="1" id="KW-0677">Repeat</keyword>
<evidence type="ECO:0000256" key="1">
    <source>
        <dbReference type="ARBA" id="ARBA00022737"/>
    </source>
</evidence>